<evidence type="ECO:0000313" key="6">
    <source>
        <dbReference type="Proteomes" id="UP000245430"/>
    </source>
</evidence>
<dbReference type="PANTHER" id="PTHR12106:SF27">
    <property type="entry name" value="SORTILIN-RELATED RECEPTOR"/>
    <property type="match status" value="1"/>
</dbReference>
<reference evidence="5 6" key="1">
    <citation type="submission" date="2018-05" db="EMBL/GenBank/DDBJ databases">
        <title>Genomic Encyclopedia of Archaeal and Bacterial Type Strains, Phase II (KMG-II): from individual species to whole genera.</title>
        <authorList>
            <person name="Goeker M."/>
        </authorList>
    </citation>
    <scope>NUCLEOTIDE SEQUENCE [LARGE SCALE GENOMIC DNA]</scope>
    <source>
        <strain evidence="5 6">DSM 22637</strain>
    </source>
</reference>
<accession>A0A316DNN8</accession>
<dbReference type="SUPFAM" id="SSF110296">
    <property type="entry name" value="Oligoxyloglucan reducing end-specific cellobiohydrolase"/>
    <property type="match status" value="2"/>
</dbReference>
<keyword evidence="6" id="KW-1185">Reference proteome</keyword>
<evidence type="ECO:0000256" key="2">
    <source>
        <dbReference type="ARBA" id="ARBA00022737"/>
    </source>
</evidence>
<dbReference type="Proteomes" id="UP000245430">
    <property type="component" value="Unassembled WGS sequence"/>
</dbReference>
<feature type="domain" description="Sortilin N-terminal" evidence="3">
    <location>
        <begin position="281"/>
        <end position="388"/>
    </location>
</feature>
<dbReference type="InterPro" id="IPR050310">
    <property type="entry name" value="VPS10-sortilin"/>
</dbReference>
<evidence type="ECO:0000313" key="5">
    <source>
        <dbReference type="EMBL" id="PWK19661.1"/>
    </source>
</evidence>
<organism evidence="5 6">
    <name type="scientific">Xanthomarina spongicola</name>
    <dbReference type="NCBI Taxonomy" id="570520"/>
    <lineage>
        <taxon>Bacteria</taxon>
        <taxon>Pseudomonadati</taxon>
        <taxon>Bacteroidota</taxon>
        <taxon>Flavobacteriia</taxon>
        <taxon>Flavobacteriales</taxon>
        <taxon>Flavobacteriaceae</taxon>
        <taxon>Xanthomarina</taxon>
    </lineage>
</organism>
<feature type="domain" description="Secretion system C-terminal sorting" evidence="4">
    <location>
        <begin position="447"/>
        <end position="515"/>
    </location>
</feature>
<dbReference type="Pfam" id="PF18962">
    <property type="entry name" value="Por_Secre_tail"/>
    <property type="match status" value="1"/>
</dbReference>
<dbReference type="EMBL" id="QGGP01000002">
    <property type="protein sequence ID" value="PWK19661.1"/>
    <property type="molecule type" value="Genomic_DNA"/>
</dbReference>
<dbReference type="RefSeq" id="WP_109681546.1">
    <property type="nucleotide sequence ID" value="NZ_QGGP01000002.1"/>
</dbReference>
<dbReference type="InterPro" id="IPR026444">
    <property type="entry name" value="Secre_tail"/>
</dbReference>
<comment type="caution">
    <text evidence="5">The sequence shown here is derived from an EMBL/GenBank/DDBJ whole genome shotgun (WGS) entry which is preliminary data.</text>
</comment>
<dbReference type="OrthoDB" id="9757947at2"/>
<name>A0A316DNN8_9FLAO</name>
<evidence type="ECO:0000259" key="3">
    <source>
        <dbReference type="Pfam" id="PF15902"/>
    </source>
</evidence>
<dbReference type="Gene3D" id="2.130.10.10">
    <property type="entry name" value="YVTN repeat-like/Quinoprotein amine dehydrogenase"/>
    <property type="match status" value="2"/>
</dbReference>
<sequence>MFEIKCQNIRYNTLDKYFQNFEKAINEVIFHPTIQDKIYVLETNEIAISTDGGANWSVQTYSPWVPEYYFGLSATFNPYDANEVIYTSNWYPFRSTDGGSTIQRMFSPYSFTTYVGIANADSGQDPYLYYGVQEGLASKNLNTSVETAYGVQSVDIVSGNAAPLFFVDQGQGQYGRIFSAAGDFNGNTLNASTDHGQSFQTFYTGFYDPVLNIYPDPVNNNEVWASFELFMASGTFIIDITSPDPWSPTISQVTMPSTGRHYSTWVNPSNNQEVLAGIGGELWSSLDRGATWTNSSTGLTLDINSGFIYNIVKSPYNANEFVLATENGVWKSTDNYATWTNILPTNHVTKISYDPNNPEVLVAGVNSSAISSTAVYYSEDYGSTWNMIPVTELEYSNSNGIAFDFIDISEGFRTFIATPDLGVITYDVLYATLSIETPTIQDIEMTMYPNPVKDVLNISFKNGNEPNTIVVYNILGATVKRFNKGSHFDLSDLNPGMYLVKVSDSNGNKIVKRIIKK</sequence>
<dbReference type="NCBIfam" id="TIGR04183">
    <property type="entry name" value="Por_Secre_tail"/>
    <property type="match status" value="1"/>
</dbReference>
<protein>
    <submittedName>
        <fullName evidence="5">Putative secreted protein (Por secretion system target)</fullName>
    </submittedName>
</protein>
<dbReference type="InterPro" id="IPR015943">
    <property type="entry name" value="WD40/YVTN_repeat-like_dom_sf"/>
</dbReference>
<evidence type="ECO:0000259" key="4">
    <source>
        <dbReference type="Pfam" id="PF18962"/>
    </source>
</evidence>
<proteinExistence type="predicted"/>
<keyword evidence="1" id="KW-0732">Signal</keyword>
<evidence type="ECO:0000256" key="1">
    <source>
        <dbReference type="ARBA" id="ARBA00022729"/>
    </source>
</evidence>
<dbReference type="PANTHER" id="PTHR12106">
    <property type="entry name" value="SORTILIN RELATED"/>
    <property type="match status" value="1"/>
</dbReference>
<dbReference type="Pfam" id="PF15902">
    <property type="entry name" value="Sortilin-Vps10"/>
    <property type="match status" value="1"/>
</dbReference>
<keyword evidence="2" id="KW-0677">Repeat</keyword>
<gene>
    <name evidence="5" type="ORF">LX78_01010</name>
</gene>
<dbReference type="AlphaFoldDB" id="A0A316DNN8"/>
<dbReference type="InterPro" id="IPR031778">
    <property type="entry name" value="Sortilin_N"/>
</dbReference>